<dbReference type="AlphaFoldDB" id="A0A371FRX9"/>
<dbReference type="OrthoDB" id="695705at2759"/>
<sequence length="140" mass="16466">MHESEGSHSESPNSPSNSSHRSHQSERSERPRKERRHEEEKPRREMRVRRYDEDPRRAPLAALKCKIPPLVRGEGVESYFTKSCSVLTDDCMKVRMVSYEFSGYALRMYHWSKSIEEYFKEIEVTLMKANVLESNETIIA</sequence>
<feature type="non-terminal residue" evidence="2">
    <location>
        <position position="1"/>
    </location>
</feature>
<dbReference type="Proteomes" id="UP000257109">
    <property type="component" value="Unassembled WGS sequence"/>
</dbReference>
<name>A0A371FRX9_MUCPR</name>
<gene>
    <name evidence="2" type="ORF">CR513_38437</name>
</gene>
<keyword evidence="3" id="KW-1185">Reference proteome</keyword>
<reference evidence="2" key="1">
    <citation type="submission" date="2018-05" db="EMBL/GenBank/DDBJ databases">
        <title>Draft genome of Mucuna pruriens seed.</title>
        <authorList>
            <person name="Nnadi N.E."/>
            <person name="Vos R."/>
            <person name="Hasami M.H."/>
            <person name="Devisetty U.K."/>
            <person name="Aguiy J.C."/>
        </authorList>
    </citation>
    <scope>NUCLEOTIDE SEQUENCE [LARGE SCALE GENOMIC DNA]</scope>
    <source>
        <strain evidence="2">JCA_2017</strain>
    </source>
</reference>
<feature type="compositionally biased region" description="Basic and acidic residues" evidence="1">
    <location>
        <begin position="23"/>
        <end position="52"/>
    </location>
</feature>
<dbReference type="EMBL" id="QJKJ01008062">
    <property type="protein sequence ID" value="RDX80930.1"/>
    <property type="molecule type" value="Genomic_DNA"/>
</dbReference>
<organism evidence="2 3">
    <name type="scientific">Mucuna pruriens</name>
    <name type="common">Velvet bean</name>
    <name type="synonym">Dolichos pruriens</name>
    <dbReference type="NCBI Taxonomy" id="157652"/>
    <lineage>
        <taxon>Eukaryota</taxon>
        <taxon>Viridiplantae</taxon>
        <taxon>Streptophyta</taxon>
        <taxon>Embryophyta</taxon>
        <taxon>Tracheophyta</taxon>
        <taxon>Spermatophyta</taxon>
        <taxon>Magnoliopsida</taxon>
        <taxon>eudicotyledons</taxon>
        <taxon>Gunneridae</taxon>
        <taxon>Pentapetalae</taxon>
        <taxon>rosids</taxon>
        <taxon>fabids</taxon>
        <taxon>Fabales</taxon>
        <taxon>Fabaceae</taxon>
        <taxon>Papilionoideae</taxon>
        <taxon>50 kb inversion clade</taxon>
        <taxon>NPAAA clade</taxon>
        <taxon>indigoferoid/millettioid clade</taxon>
        <taxon>Phaseoleae</taxon>
        <taxon>Mucuna</taxon>
    </lineage>
</organism>
<accession>A0A371FRX9</accession>
<feature type="compositionally biased region" description="Low complexity" evidence="1">
    <location>
        <begin position="9"/>
        <end position="19"/>
    </location>
</feature>
<evidence type="ECO:0000313" key="2">
    <source>
        <dbReference type="EMBL" id="RDX80930.1"/>
    </source>
</evidence>
<evidence type="ECO:0000313" key="3">
    <source>
        <dbReference type="Proteomes" id="UP000257109"/>
    </source>
</evidence>
<comment type="caution">
    <text evidence="2">The sequence shown here is derived from an EMBL/GenBank/DDBJ whole genome shotgun (WGS) entry which is preliminary data.</text>
</comment>
<feature type="region of interest" description="Disordered" evidence="1">
    <location>
        <begin position="1"/>
        <end position="52"/>
    </location>
</feature>
<protein>
    <submittedName>
        <fullName evidence="2">Uncharacterized protein</fullName>
    </submittedName>
</protein>
<proteinExistence type="predicted"/>
<evidence type="ECO:0000256" key="1">
    <source>
        <dbReference type="SAM" id="MobiDB-lite"/>
    </source>
</evidence>